<evidence type="ECO:0000256" key="7">
    <source>
        <dbReference type="SAM" id="Phobius"/>
    </source>
</evidence>
<keyword evidence="10" id="KW-1185">Reference proteome</keyword>
<dbReference type="VEuPathDB" id="VectorBase:AMIN011344"/>
<evidence type="ECO:0000259" key="8">
    <source>
        <dbReference type="Pfam" id="PF13091"/>
    </source>
</evidence>
<dbReference type="Gene3D" id="3.30.870.10">
    <property type="entry name" value="Endonuclease Chain A"/>
    <property type="match status" value="1"/>
</dbReference>
<organism evidence="9 10">
    <name type="scientific">Anopheles minimus</name>
    <dbReference type="NCBI Taxonomy" id="112268"/>
    <lineage>
        <taxon>Eukaryota</taxon>
        <taxon>Metazoa</taxon>
        <taxon>Ecdysozoa</taxon>
        <taxon>Arthropoda</taxon>
        <taxon>Hexapoda</taxon>
        <taxon>Insecta</taxon>
        <taxon>Pterygota</taxon>
        <taxon>Neoptera</taxon>
        <taxon>Endopterygota</taxon>
        <taxon>Diptera</taxon>
        <taxon>Nematocera</taxon>
        <taxon>Culicoidea</taxon>
        <taxon>Culicidae</taxon>
        <taxon>Anophelinae</taxon>
        <taxon>Anopheles</taxon>
    </lineage>
</organism>
<evidence type="ECO:0000256" key="4">
    <source>
        <dbReference type="ARBA" id="ARBA00038012"/>
    </source>
</evidence>
<dbReference type="PANTHER" id="PTHR43856:SF1">
    <property type="entry name" value="MITOCHONDRIAL CARDIOLIPIN HYDROLASE"/>
    <property type="match status" value="1"/>
</dbReference>
<reference evidence="9" key="2">
    <citation type="submission" date="2020-05" db="UniProtKB">
        <authorList>
            <consortium name="EnsemblMetazoa"/>
        </authorList>
    </citation>
    <scope>IDENTIFICATION</scope>
    <source>
        <strain evidence="9">MINIMUS1</strain>
    </source>
</reference>
<keyword evidence="7" id="KW-1133">Transmembrane helix</keyword>
<dbReference type="STRING" id="112268.A0A182WLR5"/>
<feature type="domain" description="Phospholipase D-like" evidence="8">
    <location>
        <begin position="75"/>
        <end position="275"/>
    </location>
</feature>
<dbReference type="GO" id="GO:0005739">
    <property type="term" value="C:mitochondrion"/>
    <property type="evidence" value="ECO:0007669"/>
    <property type="project" value="TreeGrafter"/>
</dbReference>
<evidence type="ECO:0000313" key="10">
    <source>
        <dbReference type="Proteomes" id="UP000075920"/>
    </source>
</evidence>
<dbReference type="Pfam" id="PF13091">
    <property type="entry name" value="PLDc_2"/>
    <property type="match status" value="1"/>
</dbReference>
<evidence type="ECO:0000256" key="3">
    <source>
        <dbReference type="ARBA" id="ARBA00023098"/>
    </source>
</evidence>
<dbReference type="InterPro" id="IPR051406">
    <property type="entry name" value="PLD_domain"/>
</dbReference>
<dbReference type="GO" id="GO:0016891">
    <property type="term" value="F:RNA endonuclease activity producing 5'-phosphomonoesters, hydrolytic mechanism"/>
    <property type="evidence" value="ECO:0007669"/>
    <property type="project" value="TreeGrafter"/>
</dbReference>
<dbReference type="PANTHER" id="PTHR43856">
    <property type="entry name" value="CARDIOLIPIN HYDROLASE"/>
    <property type="match status" value="1"/>
</dbReference>
<dbReference type="Proteomes" id="UP000075920">
    <property type="component" value="Unassembled WGS sequence"/>
</dbReference>
<dbReference type="SUPFAM" id="SSF56024">
    <property type="entry name" value="Phospholipase D/nuclease"/>
    <property type="match status" value="1"/>
</dbReference>
<dbReference type="InterPro" id="IPR025202">
    <property type="entry name" value="PLD-like_dom"/>
</dbReference>
<accession>A0A182WLR5</accession>
<reference evidence="10" key="1">
    <citation type="submission" date="2013-03" db="EMBL/GenBank/DDBJ databases">
        <title>The Genome Sequence of Anopheles minimus MINIMUS1.</title>
        <authorList>
            <consortium name="The Broad Institute Genomics Platform"/>
            <person name="Neafsey D.E."/>
            <person name="Walton C."/>
            <person name="Walker B."/>
            <person name="Young S.K."/>
            <person name="Zeng Q."/>
            <person name="Gargeya S."/>
            <person name="Fitzgerald M."/>
            <person name="Haas B."/>
            <person name="Abouelleil A."/>
            <person name="Allen A.W."/>
            <person name="Alvarado L."/>
            <person name="Arachchi H.M."/>
            <person name="Berlin A.M."/>
            <person name="Chapman S.B."/>
            <person name="Gainer-Dewar J."/>
            <person name="Goldberg J."/>
            <person name="Griggs A."/>
            <person name="Gujja S."/>
            <person name="Hansen M."/>
            <person name="Howarth C."/>
            <person name="Imamovic A."/>
            <person name="Ireland A."/>
            <person name="Larimer J."/>
            <person name="McCowan C."/>
            <person name="Murphy C."/>
            <person name="Pearson M."/>
            <person name="Poon T.W."/>
            <person name="Priest M."/>
            <person name="Roberts A."/>
            <person name="Saif S."/>
            <person name="Shea T."/>
            <person name="Sisk P."/>
            <person name="Sykes S."/>
            <person name="Wortman J."/>
            <person name="Nusbaum C."/>
            <person name="Birren B."/>
        </authorList>
    </citation>
    <scope>NUCLEOTIDE SEQUENCE [LARGE SCALE GENOMIC DNA]</scope>
    <source>
        <strain evidence="10">MINIMUS1</strain>
    </source>
</reference>
<protein>
    <recommendedName>
        <fullName evidence="5">Mitochondrial cardiolipin hydrolase</fullName>
    </recommendedName>
    <alternativeName>
        <fullName evidence="6">Mitochondrial phospholipase</fullName>
    </alternativeName>
</protein>
<keyword evidence="7" id="KW-0812">Transmembrane</keyword>
<dbReference type="EnsemblMetazoa" id="AMIN011344-RA">
    <property type="protein sequence ID" value="AMIN011344-PA"/>
    <property type="gene ID" value="AMIN011344"/>
</dbReference>
<dbReference type="GO" id="GO:0016042">
    <property type="term" value="P:lipid catabolic process"/>
    <property type="evidence" value="ECO:0007669"/>
    <property type="project" value="UniProtKB-KW"/>
</dbReference>
<sequence length="298" mass="34546">MHSLVNVINSKAGKLVVAGGLLFVTTEIVYELYLWLRKSPKPKPKPCEVYFINRRKLVHPLPSPAAFLFEHINRIVSHIDRAEKSICLAMYIFTVREISEAVIRAKKRSVIVRVVTCESMVGNEGSYLRDLIEEDIKVQYKYKCEYLMHHKFCLLDTEWYCGNCLIAYHIAECGEPTKYMQHTLFDKAVLSDRAGLLDRFGRSCSRCNPQLRVENKQKMRREPNDACDPLPKHGLLIAGSSNWTSPGLVQHWDNITYCSLPEMIDPFTAEFQRMWYELGDALDKTILKEPLYRDRIIK</sequence>
<name>A0A182WLR5_9DIPT</name>
<keyword evidence="1" id="KW-0378">Hydrolase</keyword>
<evidence type="ECO:0000256" key="2">
    <source>
        <dbReference type="ARBA" id="ARBA00022963"/>
    </source>
</evidence>
<evidence type="ECO:0000256" key="1">
    <source>
        <dbReference type="ARBA" id="ARBA00022801"/>
    </source>
</evidence>
<comment type="similarity">
    <text evidence="4">Belongs to the phospholipase D family. MitoPLD/Zucchini subfamily.</text>
</comment>
<keyword evidence="7" id="KW-0472">Membrane</keyword>
<evidence type="ECO:0000256" key="6">
    <source>
        <dbReference type="ARBA" id="ARBA00043167"/>
    </source>
</evidence>
<evidence type="ECO:0000313" key="9">
    <source>
        <dbReference type="EnsemblMetazoa" id="AMIN011344-PA"/>
    </source>
</evidence>
<feature type="transmembrane region" description="Helical" evidence="7">
    <location>
        <begin position="15"/>
        <end position="36"/>
    </location>
</feature>
<dbReference type="GO" id="GO:0034587">
    <property type="term" value="P:piRNA processing"/>
    <property type="evidence" value="ECO:0007669"/>
    <property type="project" value="TreeGrafter"/>
</dbReference>
<keyword evidence="3" id="KW-0443">Lipid metabolism</keyword>
<proteinExistence type="inferred from homology"/>
<dbReference type="AlphaFoldDB" id="A0A182WLR5"/>
<keyword evidence="2" id="KW-0442">Lipid degradation</keyword>
<evidence type="ECO:0000256" key="5">
    <source>
        <dbReference type="ARBA" id="ARBA00040549"/>
    </source>
</evidence>